<accession>A0ABN9RB99</accession>
<dbReference type="EMBL" id="CAUYUJ010005759">
    <property type="protein sequence ID" value="CAK0814850.1"/>
    <property type="molecule type" value="Genomic_DNA"/>
</dbReference>
<dbReference type="Proteomes" id="UP001189429">
    <property type="component" value="Unassembled WGS sequence"/>
</dbReference>
<name>A0ABN9RB99_9DINO</name>
<feature type="compositionally biased region" description="Low complexity" evidence="1">
    <location>
        <begin position="123"/>
        <end position="136"/>
    </location>
</feature>
<proteinExistence type="predicted"/>
<evidence type="ECO:0000313" key="3">
    <source>
        <dbReference type="Proteomes" id="UP001189429"/>
    </source>
</evidence>
<evidence type="ECO:0000256" key="1">
    <source>
        <dbReference type="SAM" id="MobiDB-lite"/>
    </source>
</evidence>
<comment type="caution">
    <text evidence="2">The sequence shown here is derived from an EMBL/GenBank/DDBJ whole genome shotgun (WGS) entry which is preliminary data.</text>
</comment>
<feature type="region of interest" description="Disordered" evidence="1">
    <location>
        <begin position="123"/>
        <end position="142"/>
    </location>
</feature>
<feature type="non-terminal residue" evidence="2">
    <location>
        <position position="1"/>
    </location>
</feature>
<keyword evidence="3" id="KW-1185">Reference proteome</keyword>
<organism evidence="2 3">
    <name type="scientific">Prorocentrum cordatum</name>
    <dbReference type="NCBI Taxonomy" id="2364126"/>
    <lineage>
        <taxon>Eukaryota</taxon>
        <taxon>Sar</taxon>
        <taxon>Alveolata</taxon>
        <taxon>Dinophyceae</taxon>
        <taxon>Prorocentrales</taxon>
        <taxon>Prorocentraceae</taxon>
        <taxon>Prorocentrum</taxon>
    </lineage>
</organism>
<gene>
    <name evidence="2" type="ORF">PCOR1329_LOCUS18344</name>
</gene>
<sequence length="303" mass="32156">IARTILWHEWSVCCGRAGADLRGCGSLPRPPLPPARAPLDRRATPAWAAAPTWAARATGPCSAPWCGASPRPTRDASRCLTLRRPGAARRLRWSWRGGVSTCTSTAPPRSALLAASGTKVWTSCTSTPTTSGGASTLRPGGRRRAGGCVGPAAFHLNALMEREGDPVGDSNDVPLAVLAFFRAPLEVTLHTGFVWSVEKPPVGPKGGVDPARLCALLRDRMAPHWDFEICGLARRFRPRGAVWREPPTREGRGILNRVTILQAACCHSQPGILNRVTLLQAGGMLPPTAREACPGSSSHVGSP</sequence>
<protein>
    <submittedName>
        <fullName evidence="2">Uncharacterized protein</fullName>
    </submittedName>
</protein>
<reference evidence="2" key="1">
    <citation type="submission" date="2023-10" db="EMBL/GenBank/DDBJ databases">
        <authorList>
            <person name="Chen Y."/>
            <person name="Shah S."/>
            <person name="Dougan E. K."/>
            <person name="Thang M."/>
            <person name="Chan C."/>
        </authorList>
    </citation>
    <scope>NUCLEOTIDE SEQUENCE [LARGE SCALE GENOMIC DNA]</scope>
</reference>
<evidence type="ECO:0000313" key="2">
    <source>
        <dbReference type="EMBL" id="CAK0814850.1"/>
    </source>
</evidence>